<feature type="compositionally biased region" description="Basic and acidic residues" evidence="1">
    <location>
        <begin position="158"/>
        <end position="168"/>
    </location>
</feature>
<feature type="region of interest" description="Disordered" evidence="1">
    <location>
        <begin position="122"/>
        <end position="208"/>
    </location>
</feature>
<accession>A0A154P529</accession>
<dbReference type="Proteomes" id="UP000076502">
    <property type="component" value="Unassembled WGS sequence"/>
</dbReference>
<organism evidence="2 3">
    <name type="scientific">Dufourea novaeangliae</name>
    <name type="common">Sweat bee</name>
    <dbReference type="NCBI Taxonomy" id="178035"/>
    <lineage>
        <taxon>Eukaryota</taxon>
        <taxon>Metazoa</taxon>
        <taxon>Ecdysozoa</taxon>
        <taxon>Arthropoda</taxon>
        <taxon>Hexapoda</taxon>
        <taxon>Insecta</taxon>
        <taxon>Pterygota</taxon>
        <taxon>Neoptera</taxon>
        <taxon>Endopterygota</taxon>
        <taxon>Hymenoptera</taxon>
        <taxon>Apocrita</taxon>
        <taxon>Aculeata</taxon>
        <taxon>Apoidea</taxon>
        <taxon>Anthophila</taxon>
        <taxon>Halictidae</taxon>
        <taxon>Rophitinae</taxon>
        <taxon>Dufourea</taxon>
    </lineage>
</organism>
<feature type="region of interest" description="Disordered" evidence="1">
    <location>
        <begin position="1"/>
        <end position="48"/>
    </location>
</feature>
<keyword evidence="3" id="KW-1185">Reference proteome</keyword>
<dbReference type="EMBL" id="KQ434820">
    <property type="protein sequence ID" value="KZC07036.1"/>
    <property type="molecule type" value="Genomic_DNA"/>
</dbReference>
<proteinExistence type="predicted"/>
<feature type="compositionally biased region" description="Basic and acidic residues" evidence="1">
    <location>
        <begin position="175"/>
        <end position="193"/>
    </location>
</feature>
<evidence type="ECO:0000313" key="2">
    <source>
        <dbReference type="EMBL" id="KZC07036.1"/>
    </source>
</evidence>
<feature type="compositionally biased region" description="Basic and acidic residues" evidence="1">
    <location>
        <begin position="253"/>
        <end position="269"/>
    </location>
</feature>
<evidence type="ECO:0000313" key="3">
    <source>
        <dbReference type="Proteomes" id="UP000076502"/>
    </source>
</evidence>
<dbReference type="AlphaFoldDB" id="A0A154P529"/>
<name>A0A154P529_DUFNO</name>
<evidence type="ECO:0000256" key="1">
    <source>
        <dbReference type="SAM" id="MobiDB-lite"/>
    </source>
</evidence>
<feature type="compositionally biased region" description="Basic and acidic residues" evidence="1">
    <location>
        <begin position="132"/>
        <end position="151"/>
    </location>
</feature>
<gene>
    <name evidence="2" type="ORF">WN55_08920</name>
</gene>
<reference evidence="2 3" key="1">
    <citation type="submission" date="2015-07" db="EMBL/GenBank/DDBJ databases">
        <title>The genome of Dufourea novaeangliae.</title>
        <authorList>
            <person name="Pan H."/>
            <person name="Kapheim K."/>
        </authorList>
    </citation>
    <scope>NUCLEOTIDE SEQUENCE [LARGE SCALE GENOMIC DNA]</scope>
    <source>
        <strain evidence="2">0120121106</strain>
        <tissue evidence="2">Whole body</tissue>
    </source>
</reference>
<feature type="region of interest" description="Disordered" evidence="1">
    <location>
        <begin position="225"/>
        <end position="270"/>
    </location>
</feature>
<sequence length="414" mass="45764">MTERFSRKQQRPLGRRLGERWVRRRATGKQEIETRPFNSAPSKSSLNAMQMPGDESFKSSFFSSHGNVAPVYTSEPPPPPPLASPSLLNFCFRHQTFMRFRMIRRGLRKTCFEITEVPATETSGAVENQDEETSRWRAGDRQGGELAEGREGGVTLGGRERMGKERRGGSRPKSKGRENLARRSVGGRKEVPRTAESARAAACDPSSHKAFDKAAIGISIERVEEGGQGVGMTREGRRRDGGGSCPEIGFEPSRGRKDERGPRGYEEKRRSQRGFDGVCAGFESAIRLVSAAFLRGTAGSAQRVAVKKYQKKKKEEAEVSMEQRVFIEKIYEDQTVVNSVSSAQRDSSNEITLTSYFEARLTSFAIIVPNSSNTGKTLPSSGIVPKIGRSNRLPSAEEQTNKHSLAHPPSPVQQ</sequence>
<feature type="compositionally biased region" description="Polar residues" evidence="1">
    <location>
        <begin position="36"/>
        <end position="48"/>
    </location>
</feature>
<protein>
    <submittedName>
        <fullName evidence="2">Uncharacterized protein</fullName>
    </submittedName>
</protein>
<feature type="region of interest" description="Disordered" evidence="1">
    <location>
        <begin position="373"/>
        <end position="414"/>
    </location>
</feature>